<feature type="domain" description="Inner centromere protein ARK-binding" evidence="9">
    <location>
        <begin position="1106"/>
        <end position="1163"/>
    </location>
</feature>
<dbReference type="GO" id="GO:0005634">
    <property type="term" value="C:nucleus"/>
    <property type="evidence" value="ECO:0007669"/>
    <property type="project" value="UniProtKB-SubCell"/>
</dbReference>
<evidence type="ECO:0000256" key="2">
    <source>
        <dbReference type="ARBA" id="ARBA00004186"/>
    </source>
</evidence>
<feature type="compositionally biased region" description="Low complexity" evidence="8">
    <location>
        <begin position="1053"/>
        <end position="1063"/>
    </location>
</feature>
<feature type="compositionally biased region" description="Polar residues" evidence="8">
    <location>
        <begin position="747"/>
        <end position="787"/>
    </location>
</feature>
<name>A0A4S8Z230_AURPU</name>
<protein>
    <recommendedName>
        <fullName evidence="9">Inner centromere protein ARK-binding domain-containing protein</fullName>
    </recommendedName>
</protein>
<keyword evidence="7" id="KW-0539">Nucleus</keyword>
<feature type="compositionally biased region" description="Basic residues" evidence="8">
    <location>
        <begin position="97"/>
        <end position="109"/>
    </location>
</feature>
<comment type="subcellular location">
    <subcellularLocation>
        <location evidence="2">Cytoplasm</location>
        <location evidence="2">Cytoskeleton</location>
        <location evidence="2">Spindle</location>
    </subcellularLocation>
    <subcellularLocation>
        <location evidence="1">Nucleus</location>
    </subcellularLocation>
</comment>
<feature type="compositionally biased region" description="Acidic residues" evidence="8">
    <location>
        <begin position="265"/>
        <end position="287"/>
    </location>
</feature>
<sequence length="1218" mass="132221">MQHTTFGAFIPWLAPVEAQQQRVKHTTMAPRFKTAPVGSSQWIQTERDQAAEFVDMEVEEFGYAAQNEMEWLNEHMAEIFSSNPVSFADIFKTPGKLRGKTPRTARKNAARAPLTDLFAPNPQSTFSPAPKNDFCSKVAQFQIAQDADQERPRSGTSRRSPLRVGKENTDSGYHGMTEDEMDVDSQQSMIKNSHAQAPDLEPLQEHVTNDPVVNDTASFVSANEDAENVAENVAEDDDQATVPDPESSSRPVTQDSNAPFADENWQAEEAQEEIDMADEEELEEEDENAKSPSDTSTPDKPLTRKSSLTFAALPAREPLTAKRSIGPRGSHMDAFGGARTSALGKSFGIAQQGPSQPADEADEHNKTSTQRLHERITLLGQQKEPRTSKSIHMPTYPSLPAHEHRSTAGASQENMPGDTQPLVDDDDDWIAPIRTSSRAASGVDTQKLNDQVSDPASVEEAQPAFTGIPKPALRESPSKYFMGHHKSNSTATLASPAKVATAPHHAHHQKNTSVSNPNFPPTVGASTPTASPLASPAKQKFADAPISASKAKFYSVIKSAKGMFGSSAAASAHAKMGSLSSPRPLSAATFERPDPDMSRMPGGLYPDLGQNRPATALAATGGSRRTRSSTEHARKNKDEQSAMDDLERVRQQEAQKAHEKAEKEKAAEAARLEKERLAAAARPGAASQQSWRSTADEGSDVDETGPPVPPKTGAPAGKLRAPGRLAKPSRLGSIQPKPAPVSIKVASGSQRLGSTQPGSSSQDTSVAPPTRQQPSRAGSAQPPTLSKSVGAGAGSVRSVKALEAAARKKEQDEKVAQKKAEQKREIERKRAAKAEEDRKAEQERKAAEQQRLQEIRIAAQKQAEQRKIEQQRQVALQQKKSAELAATLEQERQEKQQAQSTLPRGDIGGTLRQLSKQDRPAPQANTAKPAKRPLQQDAEESSQRPTIGRAPASYQQQGDKRRKTLEGEDDEVDRPSDNALTAPPKRPSNMRKESTLNKFPHGYTHAPPPAAHHSQNMLKATVTAQHYAQHAKAGMHPNDMMKLSTARIPFAENSNPPGASSSKGPPPSAFKTPGRPAAQVISKKSVPKSAKSSPLYPNGDNINLPEIATDSEDEDSDDDQTGGFRAPSWVASPALRDLLTQQQLVDPESIFGPIAPLQMEEVFRNSKNPERLKKFRERGSSARWVDTGDAVTKEEKVKDREMRARVVKEGGWRFGQDA</sequence>
<evidence type="ECO:0000256" key="3">
    <source>
        <dbReference type="ARBA" id="ARBA00010042"/>
    </source>
</evidence>
<feature type="compositionally biased region" description="Polar residues" evidence="8">
    <location>
        <begin position="1013"/>
        <end position="1026"/>
    </location>
</feature>
<comment type="similarity">
    <text evidence="3">Belongs to the INCENP family.</text>
</comment>
<reference evidence="10 11" key="1">
    <citation type="submission" date="2018-10" db="EMBL/GenBank/DDBJ databases">
        <title>Fifty Aureobasidium pullulans genomes reveal a recombining polyextremotolerant generalist.</title>
        <authorList>
            <person name="Gostincar C."/>
            <person name="Turk M."/>
            <person name="Zajc J."/>
            <person name="Gunde-Cimerman N."/>
        </authorList>
    </citation>
    <scope>NUCLEOTIDE SEQUENCE [LARGE SCALE GENOMIC DNA]</scope>
    <source>
        <strain evidence="10 11">EXF-10751</strain>
    </source>
</reference>
<evidence type="ECO:0000259" key="9">
    <source>
        <dbReference type="Pfam" id="PF03941"/>
    </source>
</evidence>
<keyword evidence="6" id="KW-0206">Cytoskeleton</keyword>
<dbReference type="InterPro" id="IPR005635">
    <property type="entry name" value="Inner_centromere_prot_ARK-bd"/>
</dbReference>
<feature type="compositionally biased region" description="Basic and acidic residues" evidence="8">
    <location>
        <begin position="628"/>
        <end position="677"/>
    </location>
</feature>
<feature type="region of interest" description="Disordered" evidence="8">
    <location>
        <begin position="97"/>
        <end position="132"/>
    </location>
</feature>
<feature type="compositionally biased region" description="Low complexity" evidence="8">
    <location>
        <begin position="1082"/>
        <end position="1094"/>
    </location>
</feature>
<evidence type="ECO:0000256" key="4">
    <source>
        <dbReference type="ARBA" id="ARBA00022490"/>
    </source>
</evidence>
<feature type="region of interest" description="Disordered" evidence="8">
    <location>
        <begin position="232"/>
        <end position="427"/>
    </location>
</feature>
<evidence type="ECO:0000256" key="7">
    <source>
        <dbReference type="ARBA" id="ARBA00023242"/>
    </source>
</evidence>
<keyword evidence="4" id="KW-0963">Cytoplasm</keyword>
<feature type="region of interest" description="Disordered" evidence="8">
    <location>
        <begin position="485"/>
        <end position="536"/>
    </location>
</feature>
<dbReference type="GO" id="GO:0005819">
    <property type="term" value="C:spindle"/>
    <property type="evidence" value="ECO:0007669"/>
    <property type="project" value="UniProtKB-SubCell"/>
</dbReference>
<keyword evidence="5" id="KW-0159">Chromosome partition</keyword>
<comment type="caution">
    <text evidence="10">The sequence shown here is derived from an EMBL/GenBank/DDBJ whole genome shotgun (WGS) entry which is preliminary data.</text>
</comment>
<feature type="compositionally biased region" description="Basic and acidic residues" evidence="8">
    <location>
        <begin position="805"/>
        <end position="854"/>
    </location>
</feature>
<dbReference type="GO" id="GO:0007059">
    <property type="term" value="P:chromosome segregation"/>
    <property type="evidence" value="ECO:0007669"/>
    <property type="project" value="UniProtKB-KW"/>
</dbReference>
<dbReference type="AlphaFoldDB" id="A0A4S8Z230"/>
<evidence type="ECO:0000256" key="8">
    <source>
        <dbReference type="SAM" id="MobiDB-lite"/>
    </source>
</evidence>
<feature type="compositionally biased region" description="Basic and acidic residues" evidence="8">
    <location>
        <begin position="363"/>
        <end position="376"/>
    </location>
</feature>
<feature type="compositionally biased region" description="Polar residues" evidence="8">
    <location>
        <begin position="246"/>
        <end position="257"/>
    </location>
</feature>
<feature type="region of interest" description="Disordered" evidence="8">
    <location>
        <begin position="144"/>
        <end position="189"/>
    </location>
</feature>
<evidence type="ECO:0000256" key="6">
    <source>
        <dbReference type="ARBA" id="ARBA00023212"/>
    </source>
</evidence>
<proteinExistence type="inferred from homology"/>
<dbReference type="Pfam" id="PF03941">
    <property type="entry name" value="INCENP_ARK-bind"/>
    <property type="match status" value="1"/>
</dbReference>
<dbReference type="PANTHER" id="PTHR13142:SF1">
    <property type="entry name" value="INNER CENTROMERE PROTEIN"/>
    <property type="match status" value="1"/>
</dbReference>
<feature type="compositionally biased region" description="Acidic residues" evidence="8">
    <location>
        <begin position="1109"/>
        <end position="1120"/>
    </location>
</feature>
<evidence type="ECO:0000313" key="10">
    <source>
        <dbReference type="EMBL" id="THW57325.1"/>
    </source>
</evidence>
<feature type="compositionally biased region" description="Polar residues" evidence="8">
    <location>
        <begin position="290"/>
        <end position="309"/>
    </location>
</feature>
<accession>A0A4S8Z230</accession>
<evidence type="ECO:0000256" key="5">
    <source>
        <dbReference type="ARBA" id="ARBA00022829"/>
    </source>
</evidence>
<gene>
    <name evidence="10" type="ORF">D6D20_08065</name>
</gene>
<evidence type="ECO:0000256" key="1">
    <source>
        <dbReference type="ARBA" id="ARBA00004123"/>
    </source>
</evidence>
<dbReference type="PANTHER" id="PTHR13142">
    <property type="entry name" value="INNER CENTROMERE PROTEIN"/>
    <property type="match status" value="1"/>
</dbReference>
<dbReference type="Proteomes" id="UP000310421">
    <property type="component" value="Unassembled WGS sequence"/>
</dbReference>
<feature type="region of interest" description="Disordered" evidence="8">
    <location>
        <begin position="576"/>
        <end position="1130"/>
    </location>
</feature>
<organism evidence="10 11">
    <name type="scientific">Aureobasidium pullulans</name>
    <name type="common">Black yeast</name>
    <name type="synonym">Pullularia pullulans</name>
    <dbReference type="NCBI Taxonomy" id="5580"/>
    <lineage>
        <taxon>Eukaryota</taxon>
        <taxon>Fungi</taxon>
        <taxon>Dikarya</taxon>
        <taxon>Ascomycota</taxon>
        <taxon>Pezizomycotina</taxon>
        <taxon>Dothideomycetes</taxon>
        <taxon>Dothideomycetidae</taxon>
        <taxon>Dothideales</taxon>
        <taxon>Saccotheciaceae</taxon>
        <taxon>Aureobasidium</taxon>
    </lineage>
</organism>
<evidence type="ECO:0000313" key="11">
    <source>
        <dbReference type="Proteomes" id="UP000310421"/>
    </source>
</evidence>
<dbReference type="EMBL" id="QZAN01000122">
    <property type="protein sequence ID" value="THW57325.1"/>
    <property type="molecule type" value="Genomic_DNA"/>
</dbReference>